<dbReference type="Proteomes" id="UP000177250">
    <property type="component" value="Unassembled WGS sequence"/>
</dbReference>
<name>A0A1G1YN36_9BACT</name>
<gene>
    <name evidence="2" type="ORF">A3B15_01040</name>
</gene>
<dbReference type="STRING" id="1797545.A3B15_01040"/>
<evidence type="ECO:0000259" key="1">
    <source>
        <dbReference type="Pfam" id="PF13408"/>
    </source>
</evidence>
<feature type="domain" description="Recombinase zinc beta ribbon" evidence="1">
    <location>
        <begin position="16"/>
        <end position="77"/>
    </location>
</feature>
<dbReference type="InterPro" id="IPR025827">
    <property type="entry name" value="Zn_ribbon_recom_dom"/>
</dbReference>
<evidence type="ECO:0000313" key="3">
    <source>
        <dbReference type="Proteomes" id="UP000177250"/>
    </source>
</evidence>
<reference evidence="2 3" key="1">
    <citation type="journal article" date="2016" name="Nat. Commun.">
        <title>Thousands of microbial genomes shed light on interconnected biogeochemical processes in an aquifer system.</title>
        <authorList>
            <person name="Anantharaman K."/>
            <person name="Brown C.T."/>
            <person name="Hug L.A."/>
            <person name="Sharon I."/>
            <person name="Castelle C.J."/>
            <person name="Probst A.J."/>
            <person name="Thomas B.C."/>
            <person name="Singh A."/>
            <person name="Wilkins M.J."/>
            <person name="Karaoz U."/>
            <person name="Brodie E.L."/>
            <person name="Williams K.H."/>
            <person name="Hubbard S.S."/>
            <person name="Banfield J.F."/>
        </authorList>
    </citation>
    <scope>NUCLEOTIDE SEQUENCE [LARGE SCALE GENOMIC DNA]</scope>
</reference>
<dbReference type="Pfam" id="PF13408">
    <property type="entry name" value="Zn_ribbon_recom"/>
    <property type="match status" value="1"/>
</dbReference>
<protein>
    <recommendedName>
        <fullName evidence="1">Recombinase zinc beta ribbon domain-containing protein</fullName>
    </recommendedName>
</protein>
<accession>A0A1G1YN36</accession>
<dbReference type="AlphaFoldDB" id="A0A1G1YN36"/>
<comment type="caution">
    <text evidence="2">The sequence shown here is derived from an EMBL/GenBank/DDBJ whole genome shotgun (WGS) entry which is preliminary data.</text>
</comment>
<evidence type="ECO:0000313" key="2">
    <source>
        <dbReference type="EMBL" id="OGY52857.1"/>
    </source>
</evidence>
<proteinExistence type="predicted"/>
<organism evidence="2 3">
    <name type="scientific">Candidatus Buchananbacteria bacterium RIFCSPLOWO2_01_FULL_45_31</name>
    <dbReference type="NCBI Taxonomy" id="1797545"/>
    <lineage>
        <taxon>Bacteria</taxon>
        <taxon>Candidatus Buchananiibacteriota</taxon>
    </lineage>
</organism>
<dbReference type="EMBL" id="MHIO01000040">
    <property type="protein sequence ID" value="OGY52857.1"/>
    <property type="molecule type" value="Genomic_DNA"/>
</dbReference>
<sequence length="163" mass="19180">MNQERDIKLIDREFAFTKLMKCGLCGSGITASEKFKNLKDGTVNRYVYYGCTRSKDITCKSGYIREEELITQLVEMVDKLSLNEIGMRHKLEQEIERYHKFKNNIFGLDQKENDFKSKKEVNLREYAKYILKEGSTSEKRELMSCLKSRLILAEKKLTLELEK</sequence>